<dbReference type="AlphaFoldDB" id="A0A0A9HJN1"/>
<sequence length="58" mass="6792">MLVRGSEVKKSRLVSPSKPVTVPQLKYILFICTCQEIHSSIHHELRGSMGWMIMKFWF</sequence>
<protein>
    <submittedName>
        <fullName evidence="1">Uncharacterized protein</fullName>
    </submittedName>
</protein>
<reference evidence="1" key="1">
    <citation type="submission" date="2014-09" db="EMBL/GenBank/DDBJ databases">
        <authorList>
            <person name="Magalhaes I.L.F."/>
            <person name="Oliveira U."/>
            <person name="Santos F.R."/>
            <person name="Vidigal T.H.D.A."/>
            <person name="Brescovit A.D."/>
            <person name="Santos A.J."/>
        </authorList>
    </citation>
    <scope>NUCLEOTIDE SEQUENCE</scope>
    <source>
        <tissue evidence="1">Shoot tissue taken approximately 20 cm above the soil surface</tissue>
    </source>
</reference>
<organism evidence="1">
    <name type="scientific">Arundo donax</name>
    <name type="common">Giant reed</name>
    <name type="synonym">Donax arundinaceus</name>
    <dbReference type="NCBI Taxonomy" id="35708"/>
    <lineage>
        <taxon>Eukaryota</taxon>
        <taxon>Viridiplantae</taxon>
        <taxon>Streptophyta</taxon>
        <taxon>Embryophyta</taxon>
        <taxon>Tracheophyta</taxon>
        <taxon>Spermatophyta</taxon>
        <taxon>Magnoliopsida</taxon>
        <taxon>Liliopsida</taxon>
        <taxon>Poales</taxon>
        <taxon>Poaceae</taxon>
        <taxon>PACMAD clade</taxon>
        <taxon>Arundinoideae</taxon>
        <taxon>Arundineae</taxon>
        <taxon>Arundo</taxon>
    </lineage>
</organism>
<reference evidence="1" key="2">
    <citation type="journal article" date="2015" name="Data Brief">
        <title>Shoot transcriptome of the giant reed, Arundo donax.</title>
        <authorList>
            <person name="Barrero R.A."/>
            <person name="Guerrero F.D."/>
            <person name="Moolhuijzen P."/>
            <person name="Goolsby J.A."/>
            <person name="Tidwell J."/>
            <person name="Bellgard S.E."/>
            <person name="Bellgard M.I."/>
        </authorList>
    </citation>
    <scope>NUCLEOTIDE SEQUENCE</scope>
    <source>
        <tissue evidence="1">Shoot tissue taken approximately 20 cm above the soil surface</tissue>
    </source>
</reference>
<name>A0A0A9HJN1_ARUDO</name>
<proteinExistence type="predicted"/>
<dbReference type="EMBL" id="GBRH01162840">
    <property type="protein sequence ID" value="JAE35056.1"/>
    <property type="molecule type" value="Transcribed_RNA"/>
</dbReference>
<accession>A0A0A9HJN1</accession>
<evidence type="ECO:0000313" key="1">
    <source>
        <dbReference type="EMBL" id="JAE35056.1"/>
    </source>
</evidence>